<name>A0ACC3BMZ2_PYRYE</name>
<dbReference type="Proteomes" id="UP000798662">
    <property type="component" value="Chromosome 1"/>
</dbReference>
<comment type="caution">
    <text evidence="1">The sequence shown here is derived from an EMBL/GenBank/DDBJ whole genome shotgun (WGS) entry which is preliminary data.</text>
</comment>
<evidence type="ECO:0000313" key="1">
    <source>
        <dbReference type="EMBL" id="KAK1859283.1"/>
    </source>
</evidence>
<organism evidence="1 2">
    <name type="scientific">Pyropia yezoensis</name>
    <name type="common">Susabi-nori</name>
    <name type="synonym">Porphyra yezoensis</name>
    <dbReference type="NCBI Taxonomy" id="2788"/>
    <lineage>
        <taxon>Eukaryota</taxon>
        <taxon>Rhodophyta</taxon>
        <taxon>Bangiophyceae</taxon>
        <taxon>Bangiales</taxon>
        <taxon>Bangiaceae</taxon>
        <taxon>Pyropia</taxon>
    </lineage>
</organism>
<keyword evidence="2" id="KW-1185">Reference proteome</keyword>
<gene>
    <name evidence="1" type="ORF">I4F81_001880</name>
</gene>
<sequence>MSATEFILHEELRMASGEVASVVGVQQAAGVFRDLASGVAMGDDTRAGGGAVAKPPPPPSSPPLTSVQAERLALCLAVRGAGRHWRLGLLTAAVADLPPGQVAATFCDGDDTPTVSLAIGAEAVLASHGRVAARIGCLGLGDAWAVWWQLAHPDATVDGCAAWIRTHYGGEYA</sequence>
<accession>A0ACC3BMZ2</accession>
<reference evidence="1" key="1">
    <citation type="submission" date="2019-11" db="EMBL/GenBank/DDBJ databases">
        <title>Nori genome reveals adaptations in red seaweeds to the harsh intertidal environment.</title>
        <authorList>
            <person name="Wang D."/>
            <person name="Mao Y."/>
        </authorList>
    </citation>
    <scope>NUCLEOTIDE SEQUENCE</scope>
    <source>
        <tissue evidence="1">Gametophyte</tissue>
    </source>
</reference>
<protein>
    <submittedName>
        <fullName evidence="1">Uncharacterized protein</fullName>
    </submittedName>
</protein>
<evidence type="ECO:0000313" key="2">
    <source>
        <dbReference type="Proteomes" id="UP000798662"/>
    </source>
</evidence>
<proteinExistence type="predicted"/>
<dbReference type="EMBL" id="CM020618">
    <property type="protein sequence ID" value="KAK1859283.1"/>
    <property type="molecule type" value="Genomic_DNA"/>
</dbReference>